<evidence type="ECO:0000313" key="3">
    <source>
        <dbReference type="Proteomes" id="UP000002218"/>
    </source>
</evidence>
<evidence type="ECO:0000313" key="2">
    <source>
        <dbReference type="EMBL" id="ACV79060.1"/>
    </source>
</evidence>
<keyword evidence="1" id="KW-0732">Signal</keyword>
<feature type="chain" id="PRO_5002994329" description="Secreted protein" evidence="1">
    <location>
        <begin position="27"/>
        <end position="146"/>
    </location>
</feature>
<gene>
    <name evidence="2" type="ordered locus">Namu_2714</name>
</gene>
<sequence precursor="true">MTLGARPAGALTIFAVAAATVSAGLAARGVSVGGAPVADPVAVAEYTFPYQHLTMTPQETGVLVILEDGTGYPARTFVTVPGDGSEVVTNPSAASCRDDGLCGPLVVAVRPGLEGTVRADWLGTQCEVSAGPVQRVRVSCESAPRR</sequence>
<dbReference type="InParanoid" id="C8X8K5"/>
<reference evidence="2 3" key="2">
    <citation type="journal article" date="2010" name="Stand. Genomic Sci.">
        <title>Complete genome sequence of Nakamurella multipartita type strain (Y-104).</title>
        <authorList>
            <person name="Tice H."/>
            <person name="Mayilraj S."/>
            <person name="Sims D."/>
            <person name="Lapidus A."/>
            <person name="Nolan M."/>
            <person name="Lucas S."/>
            <person name="Glavina Del Rio T."/>
            <person name="Copeland A."/>
            <person name="Cheng J.F."/>
            <person name="Meincke L."/>
            <person name="Bruce D."/>
            <person name="Goodwin L."/>
            <person name="Pitluck S."/>
            <person name="Ivanova N."/>
            <person name="Mavromatis K."/>
            <person name="Ovchinnikova G."/>
            <person name="Pati A."/>
            <person name="Chen A."/>
            <person name="Palaniappan K."/>
            <person name="Land M."/>
            <person name="Hauser L."/>
            <person name="Chang Y.J."/>
            <person name="Jeffries C.D."/>
            <person name="Detter J.C."/>
            <person name="Brettin T."/>
            <person name="Rohde M."/>
            <person name="Goker M."/>
            <person name="Bristow J."/>
            <person name="Eisen J.A."/>
            <person name="Markowitz V."/>
            <person name="Hugenholtz P."/>
            <person name="Kyrpides N.C."/>
            <person name="Klenk H.P."/>
            <person name="Chen F."/>
        </authorList>
    </citation>
    <scope>NUCLEOTIDE SEQUENCE [LARGE SCALE GENOMIC DNA]</scope>
    <source>
        <strain evidence="3">ATCC 700099 / DSM 44233 / CIP 104796 / JCM 9543 / NBRC 105858 / Y-104</strain>
    </source>
</reference>
<dbReference type="AlphaFoldDB" id="C8X8K5"/>
<feature type="signal peptide" evidence="1">
    <location>
        <begin position="1"/>
        <end position="26"/>
    </location>
</feature>
<accession>C8X8K5</accession>
<reference evidence="3" key="1">
    <citation type="submission" date="2009-09" db="EMBL/GenBank/DDBJ databases">
        <title>The complete genome of Nakamurella multipartita DSM 44233.</title>
        <authorList>
            <consortium name="US DOE Joint Genome Institute (JGI-PGF)"/>
            <person name="Lucas S."/>
            <person name="Copeland A."/>
            <person name="Lapidus A."/>
            <person name="Glavina del Rio T."/>
            <person name="Dalin E."/>
            <person name="Tice H."/>
            <person name="Bruce D."/>
            <person name="Goodwin L."/>
            <person name="Pitluck S."/>
            <person name="Kyrpides N."/>
            <person name="Mavromatis K."/>
            <person name="Ivanova N."/>
            <person name="Ovchinnikova G."/>
            <person name="Sims D."/>
            <person name="Meincke L."/>
            <person name="Brettin T."/>
            <person name="Detter J.C."/>
            <person name="Han C."/>
            <person name="Larimer F."/>
            <person name="Land M."/>
            <person name="Hauser L."/>
            <person name="Markowitz V."/>
            <person name="Cheng J.-F."/>
            <person name="Hugenholtz P."/>
            <person name="Woyke T."/>
            <person name="Wu D."/>
            <person name="Klenk H.-P."/>
            <person name="Eisen J.A."/>
        </authorList>
    </citation>
    <scope>NUCLEOTIDE SEQUENCE [LARGE SCALE GENOMIC DNA]</scope>
    <source>
        <strain evidence="3">ATCC 700099 / DSM 44233 / CIP 104796 / JCM 9543 / NBRC 105858 / Y-104</strain>
    </source>
</reference>
<name>C8X8K5_NAKMY</name>
<dbReference type="Proteomes" id="UP000002218">
    <property type="component" value="Chromosome"/>
</dbReference>
<dbReference type="RefSeq" id="WP_015747939.1">
    <property type="nucleotide sequence ID" value="NC_013235.1"/>
</dbReference>
<protein>
    <recommendedName>
        <fullName evidence="4">Secreted protein</fullName>
    </recommendedName>
</protein>
<keyword evidence="3" id="KW-1185">Reference proteome</keyword>
<dbReference type="EMBL" id="CP001737">
    <property type="protein sequence ID" value="ACV79060.1"/>
    <property type="molecule type" value="Genomic_DNA"/>
</dbReference>
<organism evidence="2 3">
    <name type="scientific">Nakamurella multipartita (strain ATCC 700099 / DSM 44233 / CIP 104796 / JCM 9543 / NBRC 105858 / Y-104)</name>
    <name type="common">Microsphaera multipartita</name>
    <dbReference type="NCBI Taxonomy" id="479431"/>
    <lineage>
        <taxon>Bacteria</taxon>
        <taxon>Bacillati</taxon>
        <taxon>Actinomycetota</taxon>
        <taxon>Actinomycetes</taxon>
        <taxon>Nakamurellales</taxon>
        <taxon>Nakamurellaceae</taxon>
        <taxon>Nakamurella</taxon>
    </lineage>
</organism>
<evidence type="ECO:0008006" key="4">
    <source>
        <dbReference type="Google" id="ProtNLM"/>
    </source>
</evidence>
<dbReference type="STRING" id="479431.Namu_2714"/>
<evidence type="ECO:0000256" key="1">
    <source>
        <dbReference type="SAM" id="SignalP"/>
    </source>
</evidence>
<proteinExistence type="predicted"/>
<dbReference type="HOGENOM" id="CLU_1775458_0_0_11"/>
<dbReference type="KEGG" id="nml:Namu_2714"/>